<evidence type="ECO:0000256" key="1">
    <source>
        <dbReference type="SAM" id="MobiDB-lite"/>
    </source>
</evidence>
<accession>A0A087FW85</accession>
<feature type="compositionally biased region" description="Basic and acidic residues" evidence="1">
    <location>
        <begin position="58"/>
        <end position="68"/>
    </location>
</feature>
<gene>
    <name evidence="2" type="ORF">AALP_AAs60089U000100</name>
</gene>
<dbReference type="Proteomes" id="UP000029120">
    <property type="component" value="Unassembled WGS sequence"/>
</dbReference>
<proteinExistence type="predicted"/>
<evidence type="ECO:0000313" key="2">
    <source>
        <dbReference type="EMBL" id="KFK21887.1"/>
    </source>
</evidence>
<reference evidence="3" key="1">
    <citation type="journal article" date="2015" name="Nat. Plants">
        <title>Genome expansion of Arabis alpina linked with retrotransposition and reduced symmetric DNA methylation.</title>
        <authorList>
            <person name="Willing E.M."/>
            <person name="Rawat V."/>
            <person name="Mandakova T."/>
            <person name="Maumus F."/>
            <person name="James G.V."/>
            <person name="Nordstroem K.J."/>
            <person name="Becker C."/>
            <person name="Warthmann N."/>
            <person name="Chica C."/>
            <person name="Szarzynska B."/>
            <person name="Zytnicki M."/>
            <person name="Albani M.C."/>
            <person name="Kiefer C."/>
            <person name="Bergonzi S."/>
            <person name="Castaings L."/>
            <person name="Mateos J.L."/>
            <person name="Berns M.C."/>
            <person name="Bujdoso N."/>
            <person name="Piofczyk T."/>
            <person name="de Lorenzo L."/>
            <person name="Barrero-Sicilia C."/>
            <person name="Mateos I."/>
            <person name="Piednoel M."/>
            <person name="Hagmann J."/>
            <person name="Chen-Min-Tao R."/>
            <person name="Iglesias-Fernandez R."/>
            <person name="Schuster S.C."/>
            <person name="Alonso-Blanco C."/>
            <person name="Roudier F."/>
            <person name="Carbonero P."/>
            <person name="Paz-Ares J."/>
            <person name="Davis S.J."/>
            <person name="Pecinka A."/>
            <person name="Quesneville H."/>
            <person name="Colot V."/>
            <person name="Lysak M.A."/>
            <person name="Weigel D."/>
            <person name="Coupland G."/>
            <person name="Schneeberger K."/>
        </authorList>
    </citation>
    <scope>NUCLEOTIDE SEQUENCE [LARGE SCALE GENOMIC DNA]</scope>
    <source>
        <strain evidence="3">cv. Pajares</strain>
    </source>
</reference>
<feature type="region of interest" description="Disordered" evidence="1">
    <location>
        <begin position="30"/>
        <end position="68"/>
    </location>
</feature>
<organism evidence="2 3">
    <name type="scientific">Arabis alpina</name>
    <name type="common">Alpine rock-cress</name>
    <dbReference type="NCBI Taxonomy" id="50452"/>
    <lineage>
        <taxon>Eukaryota</taxon>
        <taxon>Viridiplantae</taxon>
        <taxon>Streptophyta</taxon>
        <taxon>Embryophyta</taxon>
        <taxon>Tracheophyta</taxon>
        <taxon>Spermatophyta</taxon>
        <taxon>Magnoliopsida</taxon>
        <taxon>eudicotyledons</taxon>
        <taxon>Gunneridae</taxon>
        <taxon>Pentapetalae</taxon>
        <taxon>rosids</taxon>
        <taxon>malvids</taxon>
        <taxon>Brassicales</taxon>
        <taxon>Brassicaceae</taxon>
        <taxon>Arabideae</taxon>
        <taxon>Arabis</taxon>
    </lineage>
</organism>
<keyword evidence="3" id="KW-1185">Reference proteome</keyword>
<name>A0A087FW85_ARAAL</name>
<protein>
    <submittedName>
        <fullName evidence="2">Uncharacterized protein</fullName>
    </submittedName>
</protein>
<dbReference type="Gramene" id="KFK21887">
    <property type="protein sequence ID" value="KFK21887"/>
    <property type="gene ID" value="AALP_AAs60089U000100"/>
</dbReference>
<evidence type="ECO:0000313" key="3">
    <source>
        <dbReference type="Proteomes" id="UP000029120"/>
    </source>
</evidence>
<sequence length="171" mass="20912">MKRNRNPNTYAYISLSKITNANINQHKPLYDSKESASKQNHKISPDNKFTKHKRRRRGERDRERGDTKTLTRKEIVGPRRLVDAIAEWKEWFLETLVLPKTRKEEEERRERWNRKEEVELRNQGRKMRRRKLGFLRRVVRRRREAKLILFGKILGGTKRFRVSRDFMNRKN</sequence>
<dbReference type="AlphaFoldDB" id="A0A087FW85"/>
<dbReference type="EMBL" id="KL994822">
    <property type="protein sequence ID" value="KFK21887.1"/>
    <property type="molecule type" value="Genomic_DNA"/>
</dbReference>